<reference evidence="9 10" key="1">
    <citation type="submission" date="2019-03" db="EMBL/GenBank/DDBJ databases">
        <title>An improved genome assembly of the fluke Schistosoma japonicum.</title>
        <authorList>
            <person name="Hu W."/>
            <person name="Luo F."/>
            <person name="Yin M."/>
            <person name="Mo X."/>
            <person name="Sun C."/>
            <person name="Wu Q."/>
            <person name="Zhu B."/>
            <person name="Xiang M."/>
            <person name="Wang J."/>
            <person name="Wang Y."/>
            <person name="Zhang T."/>
            <person name="Xu B."/>
            <person name="Zheng H."/>
            <person name="Feng Z."/>
        </authorList>
    </citation>
    <scope>NUCLEOTIDE SEQUENCE [LARGE SCALE GENOMIC DNA]</scope>
    <source>
        <strain evidence="9">HuSjv2</strain>
        <tissue evidence="9">Worms</tissue>
    </source>
</reference>
<comment type="subcellular location">
    <subcellularLocation>
        <location evidence="1">Mitochondrion</location>
    </subcellularLocation>
</comment>
<dbReference type="InterPro" id="IPR055189">
    <property type="entry name" value="RM44_endonuclase"/>
</dbReference>
<dbReference type="GO" id="GO:0005840">
    <property type="term" value="C:ribosome"/>
    <property type="evidence" value="ECO:0007669"/>
    <property type="project" value="UniProtKB-KW"/>
</dbReference>
<keyword evidence="2" id="KW-0809">Transit peptide</keyword>
<dbReference type="PROSITE" id="PS50142">
    <property type="entry name" value="RNASE_3_2"/>
    <property type="match status" value="1"/>
</dbReference>
<evidence type="ECO:0000256" key="4">
    <source>
        <dbReference type="ARBA" id="ARBA00023128"/>
    </source>
</evidence>
<keyword evidence="5" id="KW-0687">Ribonucleoprotein</keyword>
<dbReference type="AlphaFoldDB" id="A0A4Z2DIU3"/>
<dbReference type="Gene3D" id="3.30.160.20">
    <property type="match status" value="1"/>
</dbReference>
<protein>
    <recommendedName>
        <fullName evidence="7">Large ribosomal subunit protein mL44</fullName>
    </recommendedName>
</protein>
<proteinExistence type="inferred from homology"/>
<organism evidence="9 10">
    <name type="scientific">Schistosoma japonicum</name>
    <name type="common">Blood fluke</name>
    <dbReference type="NCBI Taxonomy" id="6182"/>
    <lineage>
        <taxon>Eukaryota</taxon>
        <taxon>Metazoa</taxon>
        <taxon>Spiralia</taxon>
        <taxon>Lophotrochozoa</taxon>
        <taxon>Platyhelminthes</taxon>
        <taxon>Trematoda</taxon>
        <taxon>Digenea</taxon>
        <taxon>Strigeidida</taxon>
        <taxon>Schistosomatoidea</taxon>
        <taxon>Schistosomatidae</taxon>
        <taxon>Schistosoma</taxon>
    </lineage>
</organism>
<keyword evidence="10" id="KW-1185">Reference proteome</keyword>
<evidence type="ECO:0000313" key="9">
    <source>
        <dbReference type="EMBL" id="TNN16368.1"/>
    </source>
</evidence>
<evidence type="ECO:0000256" key="5">
    <source>
        <dbReference type="ARBA" id="ARBA00023274"/>
    </source>
</evidence>
<dbReference type="GO" id="GO:0004525">
    <property type="term" value="F:ribonuclease III activity"/>
    <property type="evidence" value="ECO:0007669"/>
    <property type="project" value="InterPro"/>
</dbReference>
<dbReference type="GO" id="GO:0003725">
    <property type="term" value="F:double-stranded RNA binding"/>
    <property type="evidence" value="ECO:0007669"/>
    <property type="project" value="InterPro"/>
</dbReference>
<name>A0A4Z2DIU3_SCHJA</name>
<dbReference type="CDD" id="cd19874">
    <property type="entry name" value="DSRM_MRPL44"/>
    <property type="match status" value="1"/>
</dbReference>
<dbReference type="Proteomes" id="UP000311919">
    <property type="component" value="Unassembled WGS sequence"/>
</dbReference>
<dbReference type="FunFam" id="3.30.160.20:FF:000037">
    <property type="entry name" value="39S ribosomal protein L44, mitochondrial"/>
    <property type="match status" value="1"/>
</dbReference>
<comment type="caution">
    <text evidence="9">The sequence shown here is derived from an EMBL/GenBank/DDBJ whole genome shotgun (WGS) entry which is preliminary data.</text>
</comment>
<evidence type="ECO:0000256" key="7">
    <source>
        <dbReference type="ARBA" id="ARBA00035187"/>
    </source>
</evidence>
<keyword evidence="4" id="KW-0496">Mitochondrion</keyword>
<evidence type="ECO:0000256" key="2">
    <source>
        <dbReference type="ARBA" id="ARBA00022946"/>
    </source>
</evidence>
<dbReference type="InterPro" id="IPR044444">
    <property type="entry name" value="Ribosomal_mL44_DSRM_metazoa"/>
</dbReference>
<dbReference type="GO" id="GO:0005739">
    <property type="term" value="C:mitochondrion"/>
    <property type="evidence" value="ECO:0007669"/>
    <property type="project" value="UniProtKB-SubCell"/>
</dbReference>
<comment type="similarity">
    <text evidence="6">Belongs to the ribonuclease III family. Mitochondrion-specific ribosomal protein mL44 subfamily.</text>
</comment>
<dbReference type="SUPFAM" id="SSF69065">
    <property type="entry name" value="RNase III domain-like"/>
    <property type="match status" value="1"/>
</dbReference>
<gene>
    <name evidence="9" type="ORF">EWB00_000478</name>
</gene>
<feature type="domain" description="RNase III" evidence="8">
    <location>
        <begin position="58"/>
        <end position="198"/>
    </location>
</feature>
<evidence type="ECO:0000256" key="3">
    <source>
        <dbReference type="ARBA" id="ARBA00022980"/>
    </source>
</evidence>
<evidence type="ECO:0000256" key="1">
    <source>
        <dbReference type="ARBA" id="ARBA00004173"/>
    </source>
</evidence>
<dbReference type="InterPro" id="IPR036389">
    <property type="entry name" value="RNase_III_sf"/>
</dbReference>
<accession>A0A4Z2DIU3</accession>
<dbReference type="Gene3D" id="1.10.1520.10">
    <property type="entry name" value="Ribonuclease III domain"/>
    <property type="match status" value="1"/>
</dbReference>
<evidence type="ECO:0000259" key="8">
    <source>
        <dbReference type="PROSITE" id="PS50142"/>
    </source>
</evidence>
<sequence>MSRLFTSFPVLIYCVRHSRRPRFIRPYLRDLYNRRLAQGPEIYRPRSDWLCWNRDSELTAFLSRIGEKIDKDLIEVIMTDQSYTSFWSVEKSKSINNIMQNNIELASFGFSITENFLSACLRSVYSQFPEEWITTIVQYLKSTSELAFIAGHLGIKDIVLYSDQVDYSSTKIISAPPNPDILANVLMALVGALAKDKVERAHLFIRDFILARLTDLDLTELISIPEPLPLLQGILKSEGRGPPETRLLYQSSMNTVLACFQVGIYSDRQLIGEAPGETLLIAEQEALRQSIRNFFGLTDNRPPIPIHEILESLDLEKFSEPNVSLNYYLGLAVDYA</sequence>
<dbReference type="OrthoDB" id="444135at2759"/>
<evidence type="ECO:0000313" key="10">
    <source>
        <dbReference type="Proteomes" id="UP000311919"/>
    </source>
</evidence>
<dbReference type="GO" id="GO:1990904">
    <property type="term" value="C:ribonucleoprotein complex"/>
    <property type="evidence" value="ECO:0007669"/>
    <property type="project" value="UniProtKB-KW"/>
</dbReference>
<dbReference type="Pfam" id="PF22892">
    <property type="entry name" value="DSRM_MRPL44"/>
    <property type="match status" value="1"/>
</dbReference>
<dbReference type="GO" id="GO:0006396">
    <property type="term" value="P:RNA processing"/>
    <property type="evidence" value="ECO:0007669"/>
    <property type="project" value="InterPro"/>
</dbReference>
<dbReference type="EMBL" id="SKCS01000118">
    <property type="protein sequence ID" value="TNN16368.1"/>
    <property type="molecule type" value="Genomic_DNA"/>
</dbReference>
<keyword evidence="3 9" id="KW-0689">Ribosomal protein</keyword>
<dbReference type="InterPro" id="IPR000999">
    <property type="entry name" value="RNase_III_dom"/>
</dbReference>
<dbReference type="STRING" id="6182.A0A4Z2DIU3"/>
<evidence type="ECO:0000256" key="6">
    <source>
        <dbReference type="ARBA" id="ARBA00024034"/>
    </source>
</evidence>
<dbReference type="Pfam" id="PF22935">
    <property type="entry name" value="RM44_endonuclase"/>
    <property type="match status" value="1"/>
</dbReference>